<name>A0ABS6TGR4_9ENTE</name>
<organism evidence="1 2">
    <name type="scientific">Enterococcus alishanensis</name>
    <dbReference type="NCBI Taxonomy" id="1303817"/>
    <lineage>
        <taxon>Bacteria</taxon>
        <taxon>Bacillati</taxon>
        <taxon>Bacillota</taxon>
        <taxon>Bacilli</taxon>
        <taxon>Lactobacillales</taxon>
        <taxon>Enterococcaceae</taxon>
        <taxon>Enterococcus</taxon>
    </lineage>
</organism>
<sequence length="161" mass="18894">MKKEHTTETDLFKILDIMDETGIKYYLDGGWGVDVLTGKQNRQHRDIDLDFDADFTDDLLKKIHDIGYETVTDWLPVRIELWHETYGYLDIHPFIFDADGSAKQADLEGGFYQFEADFFTTVPYQDRQIPCISQKAQLLFHSGYELREIDQIDFQNLKSLE</sequence>
<comment type="caution">
    <text evidence="1">The sequence shown here is derived from an EMBL/GenBank/DDBJ whole genome shotgun (WGS) entry which is preliminary data.</text>
</comment>
<dbReference type="Pfam" id="PF10706">
    <property type="entry name" value="Aminoglyc_resit"/>
    <property type="match status" value="1"/>
</dbReference>
<evidence type="ECO:0000313" key="2">
    <source>
        <dbReference type="Proteomes" id="UP000774130"/>
    </source>
</evidence>
<reference evidence="1 2" key="1">
    <citation type="submission" date="2021-06" db="EMBL/GenBank/DDBJ databases">
        <title>Enterococcus alishanensis sp. nov., a novel lactic acid bacterium isolated from fresh coffee beans.</title>
        <authorList>
            <person name="Chen Y.-S."/>
        </authorList>
    </citation>
    <scope>NUCLEOTIDE SEQUENCE [LARGE SCALE GENOMIC DNA]</scope>
    <source>
        <strain evidence="1 2">ALS3</strain>
    </source>
</reference>
<protein>
    <submittedName>
        <fullName evidence="1">Uncharacterized protein</fullName>
    </submittedName>
</protein>
<accession>A0ABS6TGR4</accession>
<gene>
    <name evidence="1" type="ORF">KUA55_15560</name>
</gene>
<evidence type="ECO:0000313" key="1">
    <source>
        <dbReference type="EMBL" id="MBV7392099.1"/>
    </source>
</evidence>
<dbReference type="EMBL" id="JAHUZB010000007">
    <property type="protein sequence ID" value="MBV7392099.1"/>
    <property type="molecule type" value="Genomic_DNA"/>
</dbReference>
<proteinExistence type="predicted"/>
<dbReference type="RefSeq" id="WP_218327311.1">
    <property type="nucleotide sequence ID" value="NZ_JAHUZB010000007.1"/>
</dbReference>
<keyword evidence="2" id="KW-1185">Reference proteome</keyword>
<dbReference type="Proteomes" id="UP000774130">
    <property type="component" value="Unassembled WGS sequence"/>
</dbReference>
<dbReference type="InterPro" id="IPR019646">
    <property type="entry name" value="Aminoglyc_AdlTrfase"/>
</dbReference>